<gene>
    <name evidence="8" type="ORF">PNE09_06800</name>
</gene>
<feature type="active site" evidence="6">
    <location>
        <position position="14"/>
    </location>
</feature>
<dbReference type="Pfam" id="PF01451">
    <property type="entry name" value="LMWPc"/>
    <property type="match status" value="1"/>
</dbReference>
<dbReference type="Proteomes" id="UP001210809">
    <property type="component" value="Unassembled WGS sequence"/>
</dbReference>
<name>A0AAW6D0Q6_9FIRM</name>
<dbReference type="PRINTS" id="PR00719">
    <property type="entry name" value="LMWPTPASE"/>
</dbReference>
<protein>
    <recommendedName>
        <fullName evidence="2">protein-tyrosine-phosphatase</fullName>
        <ecNumber evidence="2">3.1.3.48</ecNumber>
    </recommendedName>
</protein>
<dbReference type="InterPro" id="IPR023485">
    <property type="entry name" value="Ptyr_pPase"/>
</dbReference>
<feature type="domain" description="Phosphotyrosine protein phosphatase I" evidence="7">
    <location>
        <begin position="2"/>
        <end position="147"/>
    </location>
</feature>
<dbReference type="PANTHER" id="PTHR11717:SF7">
    <property type="entry name" value="LOW MOLECULAR WEIGHT PHOSPHOTYROSINE PROTEIN PHOSPHATASE"/>
    <property type="match status" value="1"/>
</dbReference>
<accession>A0AAW6D0Q6</accession>
<dbReference type="EMBL" id="JAQLXW010000008">
    <property type="protein sequence ID" value="MDB8003773.1"/>
    <property type="molecule type" value="Genomic_DNA"/>
</dbReference>
<evidence type="ECO:0000256" key="4">
    <source>
        <dbReference type="ARBA" id="ARBA00022912"/>
    </source>
</evidence>
<comment type="caution">
    <text evidence="8">The sequence shown here is derived from an EMBL/GenBank/DDBJ whole genome shotgun (WGS) entry which is preliminary data.</text>
</comment>
<evidence type="ECO:0000313" key="9">
    <source>
        <dbReference type="Proteomes" id="UP001210809"/>
    </source>
</evidence>
<evidence type="ECO:0000256" key="2">
    <source>
        <dbReference type="ARBA" id="ARBA00013064"/>
    </source>
</evidence>
<sequence>MYRILFVCHGNICRSPMAEFVMKDIVAKAGKSDEFVIASCATSTEEIGNPVHYGTKRKLAEVGISCDKKRAVQLTKSDYDRYDYIIAMDEMNIRNIMRIIRSDPENKVSLLLSHAGTDGSIADPWYTGNFDDTYRDVLLGCKGLFREVTGE</sequence>
<reference evidence="8" key="1">
    <citation type="submission" date="2023-01" db="EMBL/GenBank/DDBJ databases">
        <title>Human gut microbiome strain richness.</title>
        <authorList>
            <person name="Chen-Liaw A."/>
        </authorList>
    </citation>
    <scope>NUCLEOTIDE SEQUENCE</scope>
    <source>
        <strain evidence="8">1001283st1_G1_1001283B150217_161031</strain>
    </source>
</reference>
<dbReference type="CDD" id="cd16343">
    <property type="entry name" value="LMWPTP"/>
    <property type="match status" value="1"/>
</dbReference>
<comment type="catalytic activity">
    <reaction evidence="5">
        <text>O-phospho-L-tyrosyl-[protein] + H2O = L-tyrosyl-[protein] + phosphate</text>
        <dbReference type="Rhea" id="RHEA:10684"/>
        <dbReference type="Rhea" id="RHEA-COMP:10136"/>
        <dbReference type="Rhea" id="RHEA-COMP:20101"/>
        <dbReference type="ChEBI" id="CHEBI:15377"/>
        <dbReference type="ChEBI" id="CHEBI:43474"/>
        <dbReference type="ChEBI" id="CHEBI:46858"/>
        <dbReference type="ChEBI" id="CHEBI:61978"/>
        <dbReference type="EC" id="3.1.3.48"/>
    </reaction>
</comment>
<dbReference type="InterPro" id="IPR036196">
    <property type="entry name" value="Ptyr_pPase_sf"/>
</dbReference>
<dbReference type="GO" id="GO:0004725">
    <property type="term" value="F:protein tyrosine phosphatase activity"/>
    <property type="evidence" value="ECO:0007669"/>
    <property type="project" value="UniProtKB-EC"/>
</dbReference>
<evidence type="ECO:0000256" key="5">
    <source>
        <dbReference type="ARBA" id="ARBA00051722"/>
    </source>
</evidence>
<evidence type="ECO:0000256" key="1">
    <source>
        <dbReference type="ARBA" id="ARBA00011063"/>
    </source>
</evidence>
<feature type="active site" description="Nucleophile" evidence="6">
    <location>
        <position position="8"/>
    </location>
</feature>
<dbReference type="SUPFAM" id="SSF52788">
    <property type="entry name" value="Phosphotyrosine protein phosphatases I"/>
    <property type="match status" value="1"/>
</dbReference>
<evidence type="ECO:0000256" key="6">
    <source>
        <dbReference type="PIRSR" id="PIRSR617867-1"/>
    </source>
</evidence>
<dbReference type="SMART" id="SM00226">
    <property type="entry name" value="LMWPc"/>
    <property type="match status" value="1"/>
</dbReference>
<keyword evidence="3" id="KW-0378">Hydrolase</keyword>
<proteinExistence type="inferred from homology"/>
<dbReference type="Gene3D" id="3.40.50.2300">
    <property type="match status" value="1"/>
</dbReference>
<evidence type="ECO:0000313" key="8">
    <source>
        <dbReference type="EMBL" id="MDB8003773.1"/>
    </source>
</evidence>
<feature type="active site" description="Proton donor" evidence="6">
    <location>
        <position position="123"/>
    </location>
</feature>
<dbReference type="InterPro" id="IPR017867">
    <property type="entry name" value="Tyr_phospatase_low_mol_wt"/>
</dbReference>
<keyword evidence="4" id="KW-0904">Protein phosphatase</keyword>
<organism evidence="8 9">
    <name type="scientific">[Eubacterium] siraeum</name>
    <dbReference type="NCBI Taxonomy" id="39492"/>
    <lineage>
        <taxon>Bacteria</taxon>
        <taxon>Bacillati</taxon>
        <taxon>Bacillota</taxon>
        <taxon>Clostridia</taxon>
        <taxon>Eubacteriales</taxon>
        <taxon>Oscillospiraceae</taxon>
        <taxon>Oscillospiraceae incertae sedis</taxon>
    </lineage>
</organism>
<comment type="similarity">
    <text evidence="1">Belongs to the low molecular weight phosphotyrosine protein phosphatase family.</text>
</comment>
<dbReference type="EC" id="3.1.3.48" evidence="2"/>
<evidence type="ECO:0000256" key="3">
    <source>
        <dbReference type="ARBA" id="ARBA00022801"/>
    </source>
</evidence>
<evidence type="ECO:0000259" key="7">
    <source>
        <dbReference type="SMART" id="SM00226"/>
    </source>
</evidence>
<dbReference type="AlphaFoldDB" id="A0AAW6D0Q6"/>
<dbReference type="InterPro" id="IPR050438">
    <property type="entry name" value="LMW_PTPase"/>
</dbReference>
<dbReference type="PANTHER" id="PTHR11717">
    <property type="entry name" value="LOW MOLECULAR WEIGHT PROTEIN TYROSINE PHOSPHATASE"/>
    <property type="match status" value="1"/>
</dbReference>